<keyword evidence="1" id="KW-1133">Transmembrane helix</keyword>
<keyword evidence="3" id="KW-1185">Reference proteome</keyword>
<reference evidence="2 3" key="2">
    <citation type="submission" date="2018-11" db="EMBL/GenBank/DDBJ databases">
        <authorList>
            <consortium name="Pathogen Informatics"/>
        </authorList>
    </citation>
    <scope>NUCLEOTIDE SEQUENCE [LARGE SCALE GENOMIC DNA]</scope>
</reference>
<reference evidence="4" key="1">
    <citation type="submission" date="2016-06" db="UniProtKB">
        <authorList>
            <consortium name="WormBaseParasite"/>
        </authorList>
    </citation>
    <scope>IDENTIFICATION</scope>
</reference>
<organism evidence="4">
    <name type="scientific">Gongylonema pulchrum</name>
    <dbReference type="NCBI Taxonomy" id="637853"/>
    <lineage>
        <taxon>Eukaryota</taxon>
        <taxon>Metazoa</taxon>
        <taxon>Ecdysozoa</taxon>
        <taxon>Nematoda</taxon>
        <taxon>Chromadorea</taxon>
        <taxon>Rhabditida</taxon>
        <taxon>Spirurina</taxon>
        <taxon>Spiruromorpha</taxon>
        <taxon>Spiruroidea</taxon>
        <taxon>Gongylonematidae</taxon>
        <taxon>Gongylonema</taxon>
    </lineage>
</organism>
<evidence type="ECO:0000313" key="2">
    <source>
        <dbReference type="EMBL" id="VDK54128.1"/>
    </source>
</evidence>
<evidence type="ECO:0000313" key="3">
    <source>
        <dbReference type="Proteomes" id="UP000271098"/>
    </source>
</evidence>
<evidence type="ECO:0000256" key="1">
    <source>
        <dbReference type="SAM" id="Phobius"/>
    </source>
</evidence>
<keyword evidence="1" id="KW-0812">Transmembrane</keyword>
<sequence length="75" mass="8475">MFVLYRKNNPQYAESPPESRCLPESSYTPILKRLKEERVLVIRPEGIAFALLLLFVPNVFATEKATASLGAERHG</sequence>
<dbReference type="AlphaFoldDB" id="A0A183DC48"/>
<evidence type="ECO:0000313" key="4">
    <source>
        <dbReference type="WBParaSite" id="GPUH_0000629801-mRNA-1"/>
    </source>
</evidence>
<feature type="transmembrane region" description="Helical" evidence="1">
    <location>
        <begin position="40"/>
        <end position="60"/>
    </location>
</feature>
<keyword evidence="1" id="KW-0472">Membrane</keyword>
<protein>
    <submittedName>
        <fullName evidence="4">Transmembrane protein</fullName>
    </submittedName>
</protein>
<gene>
    <name evidence="2" type="ORF">GPUH_LOCUS6286</name>
</gene>
<dbReference type="EMBL" id="UYRT01014562">
    <property type="protein sequence ID" value="VDK54128.1"/>
    <property type="molecule type" value="Genomic_DNA"/>
</dbReference>
<accession>A0A183DC48</accession>
<dbReference type="WBParaSite" id="GPUH_0000629801-mRNA-1">
    <property type="protein sequence ID" value="GPUH_0000629801-mRNA-1"/>
    <property type="gene ID" value="GPUH_0000629801"/>
</dbReference>
<proteinExistence type="predicted"/>
<dbReference type="Proteomes" id="UP000271098">
    <property type="component" value="Unassembled WGS sequence"/>
</dbReference>
<name>A0A183DC48_9BILA</name>
<dbReference type="OrthoDB" id="532630at2759"/>